<organism evidence="8 9">
    <name type="scientific">Acinetobacter pragensis</name>
    <dbReference type="NCBI Taxonomy" id="1806892"/>
    <lineage>
        <taxon>Bacteria</taxon>
        <taxon>Pseudomonadati</taxon>
        <taxon>Pseudomonadota</taxon>
        <taxon>Gammaproteobacteria</taxon>
        <taxon>Moraxellales</taxon>
        <taxon>Moraxellaceae</taxon>
        <taxon>Acinetobacter</taxon>
    </lineage>
</organism>
<accession>A0A151XX91</accession>
<keyword evidence="4" id="KW-0564">Palmitate</keyword>
<evidence type="ECO:0000313" key="8">
    <source>
        <dbReference type="EMBL" id="KYQ70458.1"/>
    </source>
</evidence>
<dbReference type="PROSITE" id="PS51257">
    <property type="entry name" value="PROKAR_LIPOPROTEIN"/>
    <property type="match status" value="1"/>
</dbReference>
<evidence type="ECO:0000256" key="4">
    <source>
        <dbReference type="ARBA" id="ARBA00023139"/>
    </source>
</evidence>
<dbReference type="EMBL" id="LUAW01000071">
    <property type="protein sequence ID" value="KYQ70458.1"/>
    <property type="molecule type" value="Genomic_DNA"/>
</dbReference>
<feature type="region of interest" description="Disordered" evidence="7">
    <location>
        <begin position="45"/>
        <end position="76"/>
    </location>
</feature>
<protein>
    <recommendedName>
        <fullName evidence="10">Lipoprotein</fullName>
    </recommendedName>
</protein>
<evidence type="ECO:0000256" key="6">
    <source>
        <dbReference type="ARBA" id="ARBA00023288"/>
    </source>
</evidence>
<evidence type="ECO:0000256" key="3">
    <source>
        <dbReference type="ARBA" id="ARBA00023136"/>
    </source>
</evidence>
<evidence type="ECO:0000313" key="9">
    <source>
        <dbReference type="Proteomes" id="UP000076276"/>
    </source>
</evidence>
<keyword evidence="6" id="KW-0449">Lipoprotein</keyword>
<keyword evidence="3" id="KW-0472">Membrane</keyword>
<name>A0A151XX91_9GAMM</name>
<dbReference type="STRING" id="1806892.AZH43_04715"/>
<feature type="compositionally biased region" description="Basic and acidic residues" evidence="7">
    <location>
        <begin position="48"/>
        <end position="60"/>
    </location>
</feature>
<evidence type="ECO:0000256" key="5">
    <source>
        <dbReference type="ARBA" id="ARBA00023237"/>
    </source>
</evidence>
<evidence type="ECO:0008006" key="10">
    <source>
        <dbReference type="Google" id="ProtNLM"/>
    </source>
</evidence>
<reference evidence="8 9" key="1">
    <citation type="submission" date="2016-03" db="EMBL/GenBank/DDBJ databases">
        <title>Acinetobacter genomospecies 28 strain ANC 4149.</title>
        <authorList>
            <person name="Radolfova-Krizova L."/>
            <person name="Nemec A."/>
        </authorList>
    </citation>
    <scope>NUCLEOTIDE SEQUENCE [LARGE SCALE GENOMIC DNA]</scope>
    <source>
        <strain evidence="8 9">ANC 4149</strain>
    </source>
</reference>
<keyword evidence="9" id="KW-1185">Reference proteome</keyword>
<keyword evidence="2" id="KW-0732">Signal</keyword>
<comment type="caution">
    <text evidence="8">The sequence shown here is derived from an EMBL/GenBank/DDBJ whole genome shotgun (WGS) entry which is preliminary data.</text>
</comment>
<evidence type="ECO:0000256" key="2">
    <source>
        <dbReference type="ARBA" id="ARBA00022729"/>
    </source>
</evidence>
<gene>
    <name evidence="8" type="ORF">AZH43_04715</name>
</gene>
<sequence length="76" mass="8347">MRQIICYMSLCAVGFTFTGCGQSGALQLPNDTNYDKRAKYLLYSDAKAPQKAEEKSEKSPDQQADVPAENQSPTTP</sequence>
<dbReference type="Proteomes" id="UP000076276">
    <property type="component" value="Unassembled WGS sequence"/>
</dbReference>
<dbReference type="RefSeq" id="WP_067672666.1">
    <property type="nucleotide sequence ID" value="NZ_CBCSIK010000002.1"/>
</dbReference>
<keyword evidence="5" id="KW-0998">Cell outer membrane</keyword>
<evidence type="ECO:0000256" key="1">
    <source>
        <dbReference type="ARBA" id="ARBA00004459"/>
    </source>
</evidence>
<dbReference type="InterPro" id="IPR032831">
    <property type="entry name" value="LptM_cons"/>
</dbReference>
<dbReference type="NCBIfam" id="NF047847">
    <property type="entry name" value="SS_mature_LptM"/>
    <property type="match status" value="1"/>
</dbReference>
<dbReference type="OrthoDB" id="6713528at2"/>
<dbReference type="AlphaFoldDB" id="A0A151XX91"/>
<comment type="subcellular location">
    <subcellularLocation>
        <location evidence="1">Cell outer membrane</location>
        <topology evidence="1">Lipid-anchor</topology>
    </subcellularLocation>
</comment>
<proteinExistence type="predicted"/>
<evidence type="ECO:0000256" key="7">
    <source>
        <dbReference type="SAM" id="MobiDB-lite"/>
    </source>
</evidence>